<dbReference type="Pfam" id="PF17820">
    <property type="entry name" value="PDZ_6"/>
    <property type="match status" value="1"/>
</dbReference>
<sequence length="448" mass="51220">MTPEGNKMEYLHKIESVDAGSIAEELDIEPGDVLVSVNGKKVEDIFDYRYLCDDEKLLVVIRKPDGEEWELEIEKDPDEDLGIGFGGGLMSEYRSCRNHCIFCFVNQMPKGMRDTLYFHDDDARLSFLQGNYITMTNMSDHDIDRIILYHLEPINISFHTMNPELRKKMLHNRFAGDIMPKVMRLKKAGIRLNGQIVLCKGWNDGEDLEHSLKTFEQLLPELESVSVVPVGMTKFRDENHQVQLEPFKKEDAAAVIDQIERWQNYYFQKYGTHLVHASDEWYILADRPLPPEDNYDGYQQLENGVGMVRLLIEETRASLAQLNGDGRHRKAAIATGKLAAPYLAKLVKEIQGKFPNISCRVIPIRNDFFGEMITVSGLITGSDLKKQLRGQELGEELLLPVNMFRAGEQVFLDDVTVQELEQTLQIKVRIVKSTGQDFVHAVIGDQEQ</sequence>
<dbReference type="SUPFAM" id="SSF102114">
    <property type="entry name" value="Radical SAM enzymes"/>
    <property type="match status" value="1"/>
</dbReference>
<dbReference type="Proteomes" id="UP000481852">
    <property type="component" value="Unassembled WGS sequence"/>
</dbReference>
<dbReference type="InterPro" id="IPR013785">
    <property type="entry name" value="Aldolase_TIM"/>
</dbReference>
<dbReference type="InterPro" id="IPR045375">
    <property type="entry name" value="Put_radical_SAM-like_N"/>
</dbReference>
<comment type="caution">
    <text evidence="4">The sequence shown here is derived from an EMBL/GenBank/DDBJ whole genome shotgun (WGS) entry which is preliminary data.</text>
</comment>
<feature type="domain" description="DUF512" evidence="1">
    <location>
        <begin position="228"/>
        <end position="432"/>
    </location>
</feature>
<dbReference type="SUPFAM" id="SSF50156">
    <property type="entry name" value="PDZ domain-like"/>
    <property type="match status" value="1"/>
</dbReference>
<reference evidence="4 5" key="1">
    <citation type="submission" date="2019-08" db="EMBL/GenBank/DDBJ databases">
        <title>In-depth cultivation of the pig gut microbiome towards novel bacterial diversity and tailored functional studies.</title>
        <authorList>
            <person name="Wylensek D."/>
            <person name="Hitch T.C.A."/>
            <person name="Clavel T."/>
        </authorList>
    </citation>
    <scope>NUCLEOTIDE SEQUENCE [LARGE SCALE GENOMIC DNA]</scope>
    <source>
        <strain evidence="4 5">Oil+RF-744-WCA-WT-11</strain>
    </source>
</reference>
<evidence type="ECO:0000313" key="4">
    <source>
        <dbReference type="EMBL" id="MSS15176.1"/>
    </source>
</evidence>
<dbReference type="Pfam" id="PF04459">
    <property type="entry name" value="DUF512"/>
    <property type="match status" value="1"/>
</dbReference>
<accession>A0A6L5X878</accession>
<dbReference type="InterPro" id="IPR007549">
    <property type="entry name" value="DUF512"/>
</dbReference>
<dbReference type="InterPro" id="IPR058240">
    <property type="entry name" value="rSAM_sf"/>
</dbReference>
<organism evidence="4 5">
    <name type="scientific">Porcincola intestinalis</name>
    <dbReference type="NCBI Taxonomy" id="2606632"/>
    <lineage>
        <taxon>Bacteria</taxon>
        <taxon>Bacillati</taxon>
        <taxon>Bacillota</taxon>
        <taxon>Clostridia</taxon>
        <taxon>Lachnospirales</taxon>
        <taxon>Lachnospiraceae</taxon>
        <taxon>Porcincola</taxon>
    </lineage>
</organism>
<evidence type="ECO:0000313" key="5">
    <source>
        <dbReference type="Proteomes" id="UP000481852"/>
    </source>
</evidence>
<keyword evidence="5" id="KW-1185">Reference proteome</keyword>
<dbReference type="AlphaFoldDB" id="A0A6L5X878"/>
<feature type="domain" description="Putative radical SAM N-terminal" evidence="3">
    <location>
        <begin position="75"/>
        <end position="225"/>
    </location>
</feature>
<evidence type="ECO:0000259" key="2">
    <source>
        <dbReference type="Pfam" id="PF17820"/>
    </source>
</evidence>
<dbReference type="InterPro" id="IPR041489">
    <property type="entry name" value="PDZ_6"/>
</dbReference>
<dbReference type="InterPro" id="IPR036034">
    <property type="entry name" value="PDZ_sf"/>
</dbReference>
<dbReference type="EMBL" id="VULZ01000009">
    <property type="protein sequence ID" value="MSS15176.1"/>
    <property type="molecule type" value="Genomic_DNA"/>
</dbReference>
<gene>
    <name evidence="4" type="ORF">FYJ35_09040</name>
</gene>
<feature type="domain" description="PDZ" evidence="2">
    <location>
        <begin position="14"/>
        <end position="62"/>
    </location>
</feature>
<name>A0A6L5X878_9FIRM</name>
<evidence type="ECO:0000259" key="1">
    <source>
        <dbReference type="Pfam" id="PF04459"/>
    </source>
</evidence>
<dbReference type="Gene3D" id="3.20.20.70">
    <property type="entry name" value="Aldolase class I"/>
    <property type="match status" value="1"/>
</dbReference>
<proteinExistence type="predicted"/>
<protein>
    <submittedName>
        <fullName evidence="4">DUF512 domain-containing protein</fullName>
    </submittedName>
</protein>
<dbReference type="Gene3D" id="2.30.42.10">
    <property type="match status" value="1"/>
</dbReference>
<evidence type="ECO:0000259" key="3">
    <source>
        <dbReference type="Pfam" id="PF19238"/>
    </source>
</evidence>
<dbReference type="Pfam" id="PF19238">
    <property type="entry name" value="Radical_SAM_2"/>
    <property type="match status" value="1"/>
</dbReference>